<dbReference type="EMBL" id="CAADHB010000042">
    <property type="protein sequence ID" value="VFK79263.1"/>
    <property type="molecule type" value="Genomic_DNA"/>
</dbReference>
<protein>
    <submittedName>
        <fullName evidence="2">Uncharacterized protein</fullName>
    </submittedName>
</protein>
<sequence>MCDNETINEIRATRKQISARFGHSPKRLIEHYKEKQKTGFN</sequence>
<evidence type="ECO:0000313" key="3">
    <source>
        <dbReference type="EMBL" id="VFK79263.1"/>
    </source>
</evidence>
<name>A0A450YQA1_9GAMM</name>
<dbReference type="AlphaFoldDB" id="A0A450YQA1"/>
<dbReference type="EMBL" id="CAADFU010000028">
    <property type="protein sequence ID" value="VFK43686.1"/>
    <property type="molecule type" value="Genomic_DNA"/>
</dbReference>
<evidence type="ECO:0000313" key="1">
    <source>
        <dbReference type="EMBL" id="VFK39461.1"/>
    </source>
</evidence>
<gene>
    <name evidence="3" type="ORF">BECKSD772D_GA0070982_104217</name>
    <name evidence="2" type="ORF">BECKSD772E_GA0070983_102816</name>
    <name evidence="1" type="ORF">BECKSD772F_GA0070984_103912</name>
</gene>
<accession>A0A450YQA1</accession>
<proteinExistence type="predicted"/>
<reference evidence="2" key="1">
    <citation type="submission" date="2019-02" db="EMBL/GenBank/DDBJ databases">
        <authorList>
            <person name="Gruber-Vodicka R. H."/>
            <person name="Seah K. B. B."/>
        </authorList>
    </citation>
    <scope>NUCLEOTIDE SEQUENCE</scope>
    <source>
        <strain evidence="3">BECK_S127</strain>
        <strain evidence="2">BECK_S1320</strain>
        <strain evidence="1">BECK_S1321</strain>
    </source>
</reference>
<organism evidence="2">
    <name type="scientific">Candidatus Kentrum sp. SD</name>
    <dbReference type="NCBI Taxonomy" id="2126332"/>
    <lineage>
        <taxon>Bacteria</taxon>
        <taxon>Pseudomonadati</taxon>
        <taxon>Pseudomonadota</taxon>
        <taxon>Gammaproteobacteria</taxon>
        <taxon>Candidatus Kentrum</taxon>
    </lineage>
</organism>
<evidence type="ECO:0000313" key="2">
    <source>
        <dbReference type="EMBL" id="VFK43686.1"/>
    </source>
</evidence>
<dbReference type="EMBL" id="CAADFR010000039">
    <property type="protein sequence ID" value="VFK39461.1"/>
    <property type="molecule type" value="Genomic_DNA"/>
</dbReference>